<reference evidence="1 2" key="1">
    <citation type="submission" date="2023-03" db="EMBL/GenBank/DDBJ databases">
        <title>High recombination rates correlate with genetic variation in Cardiocondyla obscurior ants.</title>
        <authorList>
            <person name="Errbii M."/>
        </authorList>
    </citation>
    <scope>NUCLEOTIDE SEQUENCE [LARGE SCALE GENOMIC DNA]</scope>
    <source>
        <strain evidence="1">Alpha-2009</strain>
        <tissue evidence="1">Whole body</tissue>
    </source>
</reference>
<dbReference type="AlphaFoldDB" id="A0AAW2GIT3"/>
<sequence length="87" mass="10087">MYMVRHGGRAGRAATLLGRLKYCSPMFSDRASSIFRARLSRARSFFFRLYNALLNETVKLVYENRERFSDCRGASRPNIFLVRKSDG</sequence>
<accession>A0AAW2GIT3</accession>
<gene>
    <name evidence="1" type="ORF">PUN28_004833</name>
</gene>
<dbReference type="Proteomes" id="UP001430953">
    <property type="component" value="Unassembled WGS sequence"/>
</dbReference>
<organism evidence="1 2">
    <name type="scientific">Cardiocondyla obscurior</name>
    <dbReference type="NCBI Taxonomy" id="286306"/>
    <lineage>
        <taxon>Eukaryota</taxon>
        <taxon>Metazoa</taxon>
        <taxon>Ecdysozoa</taxon>
        <taxon>Arthropoda</taxon>
        <taxon>Hexapoda</taxon>
        <taxon>Insecta</taxon>
        <taxon>Pterygota</taxon>
        <taxon>Neoptera</taxon>
        <taxon>Endopterygota</taxon>
        <taxon>Hymenoptera</taxon>
        <taxon>Apocrita</taxon>
        <taxon>Aculeata</taxon>
        <taxon>Formicoidea</taxon>
        <taxon>Formicidae</taxon>
        <taxon>Myrmicinae</taxon>
        <taxon>Cardiocondyla</taxon>
    </lineage>
</organism>
<evidence type="ECO:0000313" key="1">
    <source>
        <dbReference type="EMBL" id="KAL0126016.1"/>
    </source>
</evidence>
<keyword evidence="2" id="KW-1185">Reference proteome</keyword>
<evidence type="ECO:0000313" key="2">
    <source>
        <dbReference type="Proteomes" id="UP001430953"/>
    </source>
</evidence>
<comment type="caution">
    <text evidence="1">The sequence shown here is derived from an EMBL/GenBank/DDBJ whole genome shotgun (WGS) entry which is preliminary data.</text>
</comment>
<evidence type="ECO:0008006" key="3">
    <source>
        <dbReference type="Google" id="ProtNLM"/>
    </source>
</evidence>
<protein>
    <recommendedName>
        <fullName evidence="3">Ribosomal protein L20</fullName>
    </recommendedName>
</protein>
<proteinExistence type="predicted"/>
<name>A0AAW2GIT3_9HYME</name>
<dbReference type="EMBL" id="JADYXP020000004">
    <property type="protein sequence ID" value="KAL0126016.1"/>
    <property type="molecule type" value="Genomic_DNA"/>
</dbReference>